<dbReference type="Gene3D" id="3.40.50.1820">
    <property type="entry name" value="alpha/beta hydrolase"/>
    <property type="match status" value="1"/>
</dbReference>
<reference evidence="2 3" key="1">
    <citation type="submission" date="2021-12" db="EMBL/GenBank/DDBJ databases">
        <title>Discovery of the Pendulisporaceae a myxobacterial family with distinct sporulation behavior and unique specialized metabolism.</title>
        <authorList>
            <person name="Garcia R."/>
            <person name="Popoff A."/>
            <person name="Bader C.D."/>
            <person name="Loehr J."/>
            <person name="Walesch S."/>
            <person name="Walt C."/>
            <person name="Boldt J."/>
            <person name="Bunk B."/>
            <person name="Haeckl F.J.F.P.J."/>
            <person name="Gunesch A.P."/>
            <person name="Birkelbach J."/>
            <person name="Nuebel U."/>
            <person name="Pietschmann T."/>
            <person name="Bach T."/>
            <person name="Mueller R."/>
        </authorList>
    </citation>
    <scope>NUCLEOTIDE SEQUENCE [LARGE SCALE GENOMIC DNA]</scope>
    <source>
        <strain evidence="2 3">MSr11954</strain>
    </source>
</reference>
<dbReference type="PANTHER" id="PTHR43798">
    <property type="entry name" value="MONOACYLGLYCEROL LIPASE"/>
    <property type="match status" value="1"/>
</dbReference>
<sequence>MKRRDFLSICATAAGAAALSACGRAGGGPVAPAPLDAAAFQASRRFVATPFGRIAYVERGNGPAALFLHGFPMNGFQWRASIERLSRYRRCLAPDFIGLGYTEASEQQDLSPQAQTDMLAAFLDRLSVPAVDLIANDSGGTIAQLFVAKYPARVRTMLLTNCDVHENSPPAQMHNSIEKARAGRYDQKMERHLTDRVYARSPQGIGGSAYIDPAHFTDEAIEYYFKPLVASPIRRTQLNRHLAAFEPNPLVAIEPALRRCTAPTRMVWGTADQLFPVTWAEWLDRALPGTRGIRRVDAGKLFWPEEMPDIVAEEARALWGV</sequence>
<dbReference type="PRINTS" id="PR00111">
    <property type="entry name" value="ABHYDROLASE"/>
</dbReference>
<name>A0ABZ2LVQ3_9BACT</name>
<dbReference type="SUPFAM" id="SSF53474">
    <property type="entry name" value="alpha/beta-Hydrolases"/>
    <property type="match status" value="1"/>
</dbReference>
<dbReference type="PANTHER" id="PTHR43798:SF33">
    <property type="entry name" value="HYDROLASE, PUTATIVE (AFU_ORTHOLOGUE AFUA_2G14860)-RELATED"/>
    <property type="match status" value="1"/>
</dbReference>
<evidence type="ECO:0000259" key="1">
    <source>
        <dbReference type="Pfam" id="PF00561"/>
    </source>
</evidence>
<dbReference type="Proteomes" id="UP001370348">
    <property type="component" value="Chromosome"/>
</dbReference>
<accession>A0ABZ2LVQ3</accession>
<dbReference type="Pfam" id="PF00561">
    <property type="entry name" value="Abhydrolase_1"/>
    <property type="match status" value="1"/>
</dbReference>
<dbReference type="InterPro" id="IPR000073">
    <property type="entry name" value="AB_hydrolase_1"/>
</dbReference>
<feature type="domain" description="AB hydrolase-1" evidence="1">
    <location>
        <begin position="66"/>
        <end position="299"/>
    </location>
</feature>
<gene>
    <name evidence="2" type="ORF">LZC94_44345</name>
</gene>
<protein>
    <submittedName>
        <fullName evidence="2">Alpha/beta hydrolase</fullName>
    </submittedName>
</protein>
<dbReference type="InterPro" id="IPR029058">
    <property type="entry name" value="AB_hydrolase_fold"/>
</dbReference>
<proteinExistence type="predicted"/>
<dbReference type="InterPro" id="IPR006311">
    <property type="entry name" value="TAT_signal"/>
</dbReference>
<dbReference type="PROSITE" id="PS51318">
    <property type="entry name" value="TAT"/>
    <property type="match status" value="1"/>
</dbReference>
<dbReference type="RefSeq" id="WP_394824461.1">
    <property type="nucleotide sequence ID" value="NZ_CP089984.1"/>
</dbReference>
<keyword evidence="3" id="KW-1185">Reference proteome</keyword>
<dbReference type="PROSITE" id="PS51257">
    <property type="entry name" value="PROKAR_LIPOPROTEIN"/>
    <property type="match status" value="1"/>
</dbReference>
<keyword evidence="2" id="KW-0378">Hydrolase</keyword>
<organism evidence="2 3">
    <name type="scientific">Pendulispora albinea</name>
    <dbReference type="NCBI Taxonomy" id="2741071"/>
    <lineage>
        <taxon>Bacteria</taxon>
        <taxon>Pseudomonadati</taxon>
        <taxon>Myxococcota</taxon>
        <taxon>Myxococcia</taxon>
        <taxon>Myxococcales</taxon>
        <taxon>Sorangiineae</taxon>
        <taxon>Pendulisporaceae</taxon>
        <taxon>Pendulispora</taxon>
    </lineage>
</organism>
<evidence type="ECO:0000313" key="2">
    <source>
        <dbReference type="EMBL" id="WXB14837.1"/>
    </source>
</evidence>
<dbReference type="EMBL" id="CP089984">
    <property type="protein sequence ID" value="WXB14837.1"/>
    <property type="molecule type" value="Genomic_DNA"/>
</dbReference>
<evidence type="ECO:0000313" key="3">
    <source>
        <dbReference type="Proteomes" id="UP001370348"/>
    </source>
</evidence>
<dbReference type="GO" id="GO:0016787">
    <property type="term" value="F:hydrolase activity"/>
    <property type="evidence" value="ECO:0007669"/>
    <property type="project" value="UniProtKB-KW"/>
</dbReference>
<dbReference type="InterPro" id="IPR050266">
    <property type="entry name" value="AB_hydrolase_sf"/>
</dbReference>